<feature type="compositionally biased region" description="Basic and acidic residues" evidence="1">
    <location>
        <begin position="85"/>
        <end position="116"/>
    </location>
</feature>
<protein>
    <recommendedName>
        <fullName evidence="4">DUF1168-domain-containing protein</fullName>
    </recommendedName>
</protein>
<keyword evidence="3" id="KW-1185">Reference proteome</keyword>
<proteinExistence type="predicted"/>
<dbReference type="InterPro" id="IPR009548">
    <property type="entry name" value="Prkrip1"/>
</dbReference>
<evidence type="ECO:0000313" key="3">
    <source>
        <dbReference type="Proteomes" id="UP001473302"/>
    </source>
</evidence>
<evidence type="ECO:0000256" key="1">
    <source>
        <dbReference type="SAM" id="MobiDB-lite"/>
    </source>
</evidence>
<dbReference type="PANTHER" id="PTHR13507:SF0">
    <property type="entry name" value="PRKR-INTERACTING PROTEIN 1"/>
    <property type="match status" value="1"/>
</dbReference>
<dbReference type="Proteomes" id="UP001473302">
    <property type="component" value="Unassembled WGS sequence"/>
</dbReference>
<feature type="region of interest" description="Disordered" evidence="1">
    <location>
        <begin position="85"/>
        <end position="142"/>
    </location>
</feature>
<evidence type="ECO:0000313" key="2">
    <source>
        <dbReference type="EMBL" id="GAA5817811.1"/>
    </source>
</evidence>
<feature type="compositionally biased region" description="Basic residues" evidence="1">
    <location>
        <begin position="117"/>
        <end position="129"/>
    </location>
</feature>
<organism evidence="2 3">
    <name type="scientific">Mucor flavus</name>
    <dbReference type="NCBI Taxonomy" id="439312"/>
    <lineage>
        <taxon>Eukaryota</taxon>
        <taxon>Fungi</taxon>
        <taxon>Fungi incertae sedis</taxon>
        <taxon>Mucoromycota</taxon>
        <taxon>Mucoromycotina</taxon>
        <taxon>Mucoromycetes</taxon>
        <taxon>Mucorales</taxon>
        <taxon>Mucorineae</taxon>
        <taxon>Mucoraceae</taxon>
        <taxon>Mucor</taxon>
    </lineage>
</organism>
<dbReference type="EMBL" id="BAABUK010000051">
    <property type="protein sequence ID" value="GAA5817811.1"/>
    <property type="molecule type" value="Genomic_DNA"/>
</dbReference>
<dbReference type="Pfam" id="PF06658">
    <property type="entry name" value="DUF1168"/>
    <property type="match status" value="1"/>
</dbReference>
<gene>
    <name evidence="2" type="ORF">MFLAVUS_011368</name>
</gene>
<evidence type="ECO:0008006" key="4">
    <source>
        <dbReference type="Google" id="ProtNLM"/>
    </source>
</evidence>
<accession>A0ABP9ZFB4</accession>
<reference evidence="2 3" key="1">
    <citation type="submission" date="2024-04" db="EMBL/GenBank/DDBJ databases">
        <title>genome sequences of Mucor flavus KT1a and Helicostylum pulchrum KT1b strains isolated from the surface of a dry-aged beef.</title>
        <authorList>
            <person name="Toyotome T."/>
            <person name="Hosono M."/>
            <person name="Torimaru M."/>
            <person name="Fukuda K."/>
            <person name="Mikami N."/>
        </authorList>
    </citation>
    <scope>NUCLEOTIDE SEQUENCE [LARGE SCALE GENOMIC DNA]</scope>
    <source>
        <strain evidence="2 3">KT1a</strain>
    </source>
</reference>
<sequence length="142" mass="16644">MSSEQVDTAKKNRHILTPLELQQEKLGKLFEKIDKPVFIPEPPKEKNTIQAPKDFIRNVSGSSAGAGSGDFHVYRAQRRREYARMKNMDDQELKEKEEREYSEKLARLREADEERTAKKRAKRQKRNNKKKADDGDKKDNKE</sequence>
<comment type="caution">
    <text evidence="2">The sequence shown here is derived from an EMBL/GenBank/DDBJ whole genome shotgun (WGS) entry which is preliminary data.</text>
</comment>
<name>A0ABP9ZFB4_9FUNG</name>
<feature type="compositionally biased region" description="Basic and acidic residues" evidence="1">
    <location>
        <begin position="130"/>
        <end position="142"/>
    </location>
</feature>
<dbReference type="PANTHER" id="PTHR13507">
    <property type="entry name" value="PRKR-INTERACTING PROTEIN 1"/>
    <property type="match status" value="1"/>
</dbReference>